<gene>
    <name evidence="3" type="ORF">CUS89_03370</name>
</gene>
<evidence type="ECO:0000256" key="1">
    <source>
        <dbReference type="SAM" id="Phobius"/>
    </source>
</evidence>
<feature type="transmembrane region" description="Helical" evidence="1">
    <location>
        <begin position="34"/>
        <end position="52"/>
    </location>
</feature>
<feature type="transmembrane region" description="Helical" evidence="1">
    <location>
        <begin position="6"/>
        <end position="22"/>
    </location>
</feature>
<dbReference type="Proteomes" id="UP000237934">
    <property type="component" value="Unassembled WGS sequence"/>
</dbReference>
<comment type="caution">
    <text evidence="3">The sequence shown here is derived from an EMBL/GenBank/DDBJ whole genome shotgun (WGS) entry which is preliminary data.</text>
</comment>
<organism evidence="3 4">
    <name type="scientific">Enterococcus mundtii</name>
    <dbReference type="NCBI Taxonomy" id="53346"/>
    <lineage>
        <taxon>Bacteria</taxon>
        <taxon>Bacillati</taxon>
        <taxon>Bacillota</taxon>
        <taxon>Bacilli</taxon>
        <taxon>Lactobacillales</taxon>
        <taxon>Enterococcaceae</taxon>
        <taxon>Enterococcus</taxon>
    </lineage>
</organism>
<protein>
    <recommendedName>
        <fullName evidence="2">Sensor histidine kinase NatK-like C-terminal domain-containing protein</fullName>
    </recommendedName>
</protein>
<keyword evidence="1" id="KW-0472">Membrane</keyword>
<feature type="transmembrane region" description="Helical" evidence="1">
    <location>
        <begin position="191"/>
        <end position="214"/>
    </location>
</feature>
<reference evidence="3 4" key="1">
    <citation type="journal article" date="2018" name="Pathog. Dis.">
        <title>Whole-genome sequencing based characterization of antimicrobial resistance in Enterococcus.</title>
        <authorList>
            <person name="Tyson G."/>
        </authorList>
    </citation>
    <scope>NUCLEOTIDE SEQUENCE [LARGE SCALE GENOMIC DNA]</scope>
    <source>
        <strain evidence="3 4">CVM N55263</strain>
    </source>
</reference>
<evidence type="ECO:0000259" key="2">
    <source>
        <dbReference type="Pfam" id="PF14501"/>
    </source>
</evidence>
<feature type="domain" description="Sensor histidine kinase NatK-like C-terminal" evidence="2">
    <location>
        <begin position="337"/>
        <end position="426"/>
    </location>
</feature>
<feature type="transmembrane region" description="Helical" evidence="1">
    <location>
        <begin position="123"/>
        <end position="149"/>
    </location>
</feature>
<dbReference type="EMBL" id="PUAP01000010">
    <property type="protein sequence ID" value="PQF24840.1"/>
    <property type="molecule type" value="Genomic_DNA"/>
</dbReference>
<dbReference type="AlphaFoldDB" id="A0A2S7RXQ2"/>
<evidence type="ECO:0000313" key="4">
    <source>
        <dbReference type="Proteomes" id="UP000237934"/>
    </source>
</evidence>
<dbReference type="Gene3D" id="3.30.565.10">
    <property type="entry name" value="Histidine kinase-like ATPase, C-terminal domain"/>
    <property type="match status" value="1"/>
</dbReference>
<dbReference type="InterPro" id="IPR032834">
    <property type="entry name" value="NatK-like_C"/>
</dbReference>
<feature type="transmembrane region" description="Helical" evidence="1">
    <location>
        <begin position="85"/>
        <end position="103"/>
    </location>
</feature>
<sequence>MLVYFINTLFTLIDCLLMAYIYKKSAPTQSTNKWIILVLICFILKYALFIFIPENLFIKEFINLLFSFIIYLCVGILMKVEKSSIILWAFVFSSIVMISENLAHLTQLDTVRESWFSDSVTSLIPYLNLSLFSSIFKVLLLYIIFLIFFKDHLKKIPKIPNKLVLILCVVPISSIAILLTTRLWWYNRIVLSVIGLLGIDFGVITITMANLLIFKFIQIHILELPHKKEREIIAKNNSQYLNDLETKEKRIRTMHHDLKNQYLILASYIENHNEKAALNYINKSIITLDHSLIDFYTSNPSINYLLNQKAQQARDNNIKIAIETFIPNNFYIGNSIITSILGNLLDNALYACIRQKNLEKKMNVSLKLFNNNLIINIDNTFDPSEIRSRKWRIRKGIGLKIVQTIVDEQNGLYRHWIEDGIYHASVILMNIYGEEEKE</sequence>
<proteinExistence type="predicted"/>
<feature type="transmembrane region" description="Helical" evidence="1">
    <location>
        <begin position="58"/>
        <end position="78"/>
    </location>
</feature>
<accession>A0A2S7RXQ2</accession>
<name>A0A2S7RXQ2_ENTMU</name>
<dbReference type="Pfam" id="PF14501">
    <property type="entry name" value="HATPase_c_5"/>
    <property type="match status" value="1"/>
</dbReference>
<keyword evidence="1" id="KW-0812">Transmembrane</keyword>
<keyword evidence="1" id="KW-1133">Transmembrane helix</keyword>
<dbReference type="SUPFAM" id="SSF55874">
    <property type="entry name" value="ATPase domain of HSP90 chaperone/DNA topoisomerase II/histidine kinase"/>
    <property type="match status" value="1"/>
</dbReference>
<feature type="transmembrane region" description="Helical" evidence="1">
    <location>
        <begin position="161"/>
        <end position="185"/>
    </location>
</feature>
<dbReference type="InterPro" id="IPR036890">
    <property type="entry name" value="HATPase_C_sf"/>
</dbReference>
<evidence type="ECO:0000313" key="3">
    <source>
        <dbReference type="EMBL" id="PQF24840.1"/>
    </source>
</evidence>